<gene>
    <name evidence="1" type="ORF">RCOM_0687870</name>
</gene>
<proteinExistence type="predicted"/>
<evidence type="ECO:0000313" key="2">
    <source>
        <dbReference type="Proteomes" id="UP000008311"/>
    </source>
</evidence>
<protein>
    <submittedName>
        <fullName evidence="1">Uncharacterized protein</fullName>
    </submittedName>
</protein>
<dbReference type="Proteomes" id="UP000008311">
    <property type="component" value="Unassembled WGS sequence"/>
</dbReference>
<accession>B9S489</accession>
<keyword evidence="2" id="KW-1185">Reference proteome</keyword>
<name>B9S489_RICCO</name>
<dbReference type="EMBL" id="EQ973864">
    <property type="protein sequence ID" value="EEF41517.1"/>
    <property type="molecule type" value="Genomic_DNA"/>
</dbReference>
<dbReference type="InParanoid" id="B9S489"/>
<dbReference type="AlphaFoldDB" id="B9S489"/>
<organism evidence="1 2">
    <name type="scientific">Ricinus communis</name>
    <name type="common">Castor bean</name>
    <dbReference type="NCBI Taxonomy" id="3988"/>
    <lineage>
        <taxon>Eukaryota</taxon>
        <taxon>Viridiplantae</taxon>
        <taxon>Streptophyta</taxon>
        <taxon>Embryophyta</taxon>
        <taxon>Tracheophyta</taxon>
        <taxon>Spermatophyta</taxon>
        <taxon>Magnoliopsida</taxon>
        <taxon>eudicotyledons</taxon>
        <taxon>Gunneridae</taxon>
        <taxon>Pentapetalae</taxon>
        <taxon>rosids</taxon>
        <taxon>fabids</taxon>
        <taxon>Malpighiales</taxon>
        <taxon>Euphorbiaceae</taxon>
        <taxon>Acalyphoideae</taxon>
        <taxon>Acalypheae</taxon>
        <taxon>Ricinus</taxon>
    </lineage>
</organism>
<evidence type="ECO:0000313" key="1">
    <source>
        <dbReference type="EMBL" id="EEF41517.1"/>
    </source>
</evidence>
<reference evidence="2" key="1">
    <citation type="journal article" date="2010" name="Nat. Biotechnol.">
        <title>Draft genome sequence of the oilseed species Ricinus communis.</title>
        <authorList>
            <person name="Chan A.P."/>
            <person name="Crabtree J."/>
            <person name="Zhao Q."/>
            <person name="Lorenzi H."/>
            <person name="Orvis J."/>
            <person name="Puiu D."/>
            <person name="Melake-Berhan A."/>
            <person name="Jones K.M."/>
            <person name="Redman J."/>
            <person name="Chen G."/>
            <person name="Cahoon E.B."/>
            <person name="Gedil M."/>
            <person name="Stanke M."/>
            <person name="Haas B.J."/>
            <person name="Wortman J.R."/>
            <person name="Fraser-Liggett C.M."/>
            <person name="Ravel J."/>
            <person name="Rabinowicz P.D."/>
        </authorList>
    </citation>
    <scope>NUCLEOTIDE SEQUENCE [LARGE SCALE GENOMIC DNA]</scope>
    <source>
        <strain evidence="2">cv. Hale</strain>
    </source>
</reference>
<sequence length="62" mass="6769">MASNSIYSRNLNISVPDRAPCSAGILVDRRRNRGSSTVFDSSIVCHVATLFTGDLHDREAFA</sequence>